<dbReference type="GeneID" id="99986433"/>
<dbReference type="AlphaFoldDB" id="A0A1I0P485"/>
<gene>
    <name evidence="1" type="ORF">SAMN05216290_1711</name>
</gene>
<evidence type="ECO:0000313" key="1">
    <source>
        <dbReference type="EMBL" id="SEW09163.1"/>
    </source>
</evidence>
<organism evidence="1 2">
    <name type="scientific">Roseivirga pacifica</name>
    <dbReference type="NCBI Taxonomy" id="1267423"/>
    <lineage>
        <taxon>Bacteria</taxon>
        <taxon>Pseudomonadati</taxon>
        <taxon>Bacteroidota</taxon>
        <taxon>Cytophagia</taxon>
        <taxon>Cytophagales</taxon>
        <taxon>Roseivirgaceae</taxon>
        <taxon>Roseivirga</taxon>
    </lineage>
</organism>
<dbReference type="EMBL" id="FOIR01000001">
    <property type="protein sequence ID" value="SEW09163.1"/>
    <property type="molecule type" value="Genomic_DNA"/>
</dbReference>
<proteinExistence type="predicted"/>
<protein>
    <submittedName>
        <fullName evidence="1">Uncharacterized protein</fullName>
    </submittedName>
</protein>
<keyword evidence="2" id="KW-1185">Reference proteome</keyword>
<dbReference type="Proteomes" id="UP000199437">
    <property type="component" value="Unassembled WGS sequence"/>
</dbReference>
<name>A0A1I0P485_9BACT</name>
<dbReference type="RefSeq" id="WP_139177456.1">
    <property type="nucleotide sequence ID" value="NZ_FOIR01000001.1"/>
</dbReference>
<sequence>MNKIDLTKYSPPQTYLLLNPKDYSIKECFKYCVMDLILKKVLSIELVENYSESLNTSFTYKYIKKGKHFNSYETNLYETHFTSVFTDETDQIQARYFAKAVMESSLKRISNLRNDILKTEPIVNRLNPSWAFWWNRNLKLDSTGKKQANSIRQILNTIESEIQHLASTDKEKALSKLKSLGNNFLLIPGFDQNMLEDFETLFKEIDKDSARSDGYGIGCSYWIGCDTGNTLDFSDFADVGCSSGCSSGCGGGCSGCSGCGGCS</sequence>
<reference evidence="2" key="1">
    <citation type="submission" date="2016-10" db="EMBL/GenBank/DDBJ databases">
        <authorList>
            <person name="Varghese N."/>
            <person name="Submissions S."/>
        </authorList>
    </citation>
    <scope>NUCLEOTIDE SEQUENCE [LARGE SCALE GENOMIC DNA]</scope>
    <source>
        <strain evidence="2">CGMCC 1.12402</strain>
    </source>
</reference>
<evidence type="ECO:0000313" key="2">
    <source>
        <dbReference type="Proteomes" id="UP000199437"/>
    </source>
</evidence>
<accession>A0A1I0P485</accession>